<feature type="compositionally biased region" description="Polar residues" evidence="7">
    <location>
        <begin position="836"/>
        <end position="846"/>
    </location>
</feature>
<name>A0A8B8EVG0_CRAVI</name>
<dbReference type="PANTHER" id="PTHR10283:SF82">
    <property type="entry name" value="SOLUTE CARRIER FAMILY 13 MEMBER 2"/>
    <property type="match status" value="1"/>
</dbReference>
<feature type="transmembrane region" description="Helical" evidence="8">
    <location>
        <begin position="404"/>
        <end position="427"/>
    </location>
</feature>
<dbReference type="InterPro" id="IPR031312">
    <property type="entry name" value="Na/sul_symport_CS"/>
</dbReference>
<keyword evidence="3" id="KW-0813">Transport</keyword>
<feature type="region of interest" description="Disordered" evidence="7">
    <location>
        <begin position="206"/>
        <end position="239"/>
    </location>
</feature>
<evidence type="ECO:0000256" key="8">
    <source>
        <dbReference type="SAM" id="Phobius"/>
    </source>
</evidence>
<evidence type="ECO:0000256" key="4">
    <source>
        <dbReference type="ARBA" id="ARBA00022692"/>
    </source>
</evidence>
<feature type="transmembrane region" description="Helical" evidence="8">
    <location>
        <begin position="1106"/>
        <end position="1132"/>
    </location>
</feature>
<dbReference type="InterPro" id="IPR001898">
    <property type="entry name" value="SLC13A/DASS"/>
</dbReference>
<evidence type="ECO:0000256" key="5">
    <source>
        <dbReference type="ARBA" id="ARBA00022989"/>
    </source>
</evidence>
<evidence type="ECO:0000256" key="1">
    <source>
        <dbReference type="ARBA" id="ARBA00004141"/>
    </source>
</evidence>
<dbReference type="CDD" id="cd01115">
    <property type="entry name" value="SLC13_permease"/>
    <property type="match status" value="2"/>
</dbReference>
<feature type="transmembrane region" description="Helical" evidence="8">
    <location>
        <begin position="920"/>
        <end position="942"/>
    </location>
</feature>
<dbReference type="PANTHER" id="PTHR10283">
    <property type="entry name" value="SOLUTE CARRIER FAMILY 13 MEMBER"/>
    <property type="match status" value="1"/>
</dbReference>
<feature type="transmembrane region" description="Helical" evidence="8">
    <location>
        <begin position="17"/>
        <end position="37"/>
    </location>
</feature>
<dbReference type="PROSITE" id="PS01271">
    <property type="entry name" value="NA_SULFATE"/>
    <property type="match status" value="1"/>
</dbReference>
<evidence type="ECO:0000313" key="10">
    <source>
        <dbReference type="RefSeq" id="XP_022343964.1"/>
    </source>
</evidence>
<dbReference type="Pfam" id="PF00939">
    <property type="entry name" value="Na_sulph_symp"/>
    <property type="match status" value="2"/>
</dbReference>
<feature type="transmembrane region" description="Helical" evidence="8">
    <location>
        <begin position="677"/>
        <end position="707"/>
    </location>
</feature>
<keyword evidence="9" id="KW-1185">Reference proteome</keyword>
<dbReference type="OrthoDB" id="6493944at2759"/>
<feature type="transmembrane region" description="Helical" evidence="8">
    <location>
        <begin position="49"/>
        <end position="74"/>
    </location>
</feature>
<feature type="transmembrane region" description="Helical" evidence="8">
    <location>
        <begin position="485"/>
        <end position="518"/>
    </location>
</feature>
<sequence length="1291" mass="140218">MPNVGCGKVWRIVKDIWSLRPILLPILATLLPLSMVLESESKATRCGYTVIVMAVLWLTEALPIPVTSLLPIFMLPMLGVSTAKEVSSSYVTDTSMLFLGGLIVAVAVEEWNLHRRIALAILRIVGSQPNLLMLGLMIPTWFLSMWISNTAAAAMMIPIVGAVTSQVKSVVIEGGTDNPDNLCLLATNNKKPKELQNGENVVLTSISKKTDEKEDSSAPYDEHQMENNRAPPRDKGPSAAEAFHSRLSKALALSIAYSANTGGIATLTGSPPNLVFKAVVDEAFARAGKLYDGQEWESGVNFTSWLLFALPISFLTLILGWLWLQLFFLRCKQPCDCFRKIKSEDDRQIRSVIAKEFRALGRITFAECVISLLFICLAFLWIFREPPNISGWGDLFKDRYVSDSTPVMIIAVLLFVLPGKVPSVFCARKHGEARYTPLLTWEKTAQKVPWGVIVLLGGGFALARASTSSGLSKWFGDSLEFFSHYSPFLMCLVISLLVAAVTEVTSNTATATLLMPILQELSISAGLNPLYLMMAAAVACSFAFMLPVATPPSAIVFAHGYLSIPDMASAGLAMNIIAVFVLTVGINTWGTLLFNFETIPVIFLQLEKNHSLIGSVTDPVTTLLNATKPLLIKMPSRNCLRFLKNLWAIRSLFLVPIAFLLPLKILEDGELESRCAYVLVVMAILWLTEALPIPVTALMPVFLIPMFGVLPGKAVCEAYVNDTSMLFLGGLIVAVAVEEVDLHRRIAIGILSVVGSQPNLLMLGLMLPTWFLSMWISNTAATSMMVPIITAVATQMTELANNQNSQNGGVVNETFDDIEGSETIGDTHVEMTNGNASLQQDTASTSPKDEKQRAGEMKRMSKGFALCVAYAANVGGVATLTGTPPNLILQGQANELYSSRAPDADSGITFAKWMGFGLPLSVIVLILAWIWLQIMFLGSSCFRKQDPAKRRAIKRVIDEEKKKLGSIKFGEILVMIMFGVLALLWIFRDIPGFGGWKVLFREDSKGPYVRDSTSAMLVAVSLFFLPSKLPRVFCWNKYNVSEKEEKPKYHPILTWKKTVSRIPWGVIVLLGGGFALATATTASGLSKKVGCSLRVLDDLDPMLMNLILSLIIAAATEITSNSATATILMPIMAELAINTGSHPLYLMITAAVACSFAFMLPVATPPNAIVFSTGYIKIPDMALAGLVMNVLAVLVLNLGINTWGKALFELDTLPSIFANSTESSCNSLPVTKAAGLFGNMTTALVQDTTSSFTSDTSPADIITTSLVNLTSEVTSLLTTTASWVDAVEPAK</sequence>
<feature type="region of interest" description="Disordered" evidence="7">
    <location>
        <begin position="836"/>
        <end position="855"/>
    </location>
</feature>
<feature type="transmembrane region" description="Helical" evidence="8">
    <location>
        <begin position="1062"/>
        <end position="1086"/>
    </location>
</feature>
<evidence type="ECO:0000256" key="2">
    <source>
        <dbReference type="ARBA" id="ARBA00006772"/>
    </source>
</evidence>
<keyword evidence="6 8" id="KW-0472">Membrane</keyword>
<reference evidence="10" key="1">
    <citation type="submission" date="2025-08" db="UniProtKB">
        <authorList>
            <consortium name="RefSeq"/>
        </authorList>
    </citation>
    <scope>IDENTIFICATION</scope>
    <source>
        <tissue evidence="10">Whole sample</tissue>
    </source>
</reference>
<feature type="transmembrane region" description="Helical" evidence="8">
    <location>
        <begin position="647"/>
        <end position="665"/>
    </location>
</feature>
<comment type="similarity">
    <text evidence="2">Belongs to the SLC13A/DASS transporter (TC 2.A.47) family. NADC subfamily.</text>
</comment>
<protein>
    <submittedName>
        <fullName evidence="10">Uncharacterized protein LOC111137029</fullName>
    </submittedName>
</protein>
<feature type="compositionally biased region" description="Basic and acidic residues" evidence="7">
    <location>
        <begin position="208"/>
        <end position="236"/>
    </location>
</feature>
<feature type="transmembrane region" description="Helical" evidence="8">
    <location>
        <begin position="1144"/>
        <end position="1162"/>
    </location>
</feature>
<keyword evidence="5 8" id="KW-1133">Transmembrane helix</keyword>
<evidence type="ECO:0000256" key="7">
    <source>
        <dbReference type="SAM" id="MobiDB-lite"/>
    </source>
</evidence>
<feature type="transmembrane region" description="Helical" evidence="8">
    <location>
        <begin position="1007"/>
        <end position="1025"/>
    </location>
</feature>
<dbReference type="GO" id="GO:0005886">
    <property type="term" value="C:plasma membrane"/>
    <property type="evidence" value="ECO:0007669"/>
    <property type="project" value="TreeGrafter"/>
</dbReference>
<dbReference type="RefSeq" id="XP_022343964.1">
    <property type="nucleotide sequence ID" value="XM_022488256.1"/>
</dbReference>
<dbReference type="GeneID" id="111137029"/>
<accession>A0A8B8EVG0</accession>
<feature type="transmembrane region" description="Helical" evidence="8">
    <location>
        <begin position="969"/>
        <end position="987"/>
    </location>
</feature>
<feature type="transmembrane region" description="Helical" evidence="8">
    <location>
        <begin position="305"/>
        <end position="324"/>
    </location>
</feature>
<feature type="transmembrane region" description="Helical" evidence="8">
    <location>
        <begin position="448"/>
        <end position="465"/>
    </location>
</feature>
<feature type="transmembrane region" description="Helical" evidence="8">
    <location>
        <begin position="570"/>
        <end position="594"/>
    </location>
</feature>
<feature type="transmembrane region" description="Helical" evidence="8">
    <location>
        <begin position="863"/>
        <end position="881"/>
    </location>
</feature>
<dbReference type="KEGG" id="cvn:111137029"/>
<evidence type="ECO:0000256" key="6">
    <source>
        <dbReference type="ARBA" id="ARBA00023136"/>
    </source>
</evidence>
<feature type="transmembrane region" description="Helical" evidence="8">
    <location>
        <begin position="1182"/>
        <end position="1200"/>
    </location>
</feature>
<gene>
    <name evidence="10" type="primary">LOC111137029</name>
</gene>
<feature type="transmembrane region" description="Helical" evidence="8">
    <location>
        <begin position="719"/>
        <end position="737"/>
    </location>
</feature>
<dbReference type="Proteomes" id="UP000694844">
    <property type="component" value="Chromosome 5"/>
</dbReference>
<evidence type="ECO:0000313" key="9">
    <source>
        <dbReference type="Proteomes" id="UP000694844"/>
    </source>
</evidence>
<organism evidence="9 10">
    <name type="scientific">Crassostrea virginica</name>
    <name type="common">Eastern oyster</name>
    <dbReference type="NCBI Taxonomy" id="6565"/>
    <lineage>
        <taxon>Eukaryota</taxon>
        <taxon>Metazoa</taxon>
        <taxon>Spiralia</taxon>
        <taxon>Lophotrochozoa</taxon>
        <taxon>Mollusca</taxon>
        <taxon>Bivalvia</taxon>
        <taxon>Autobranchia</taxon>
        <taxon>Pteriomorphia</taxon>
        <taxon>Ostreida</taxon>
        <taxon>Ostreoidea</taxon>
        <taxon>Ostreidae</taxon>
        <taxon>Crassostrea</taxon>
    </lineage>
</organism>
<feature type="transmembrane region" description="Helical" evidence="8">
    <location>
        <begin position="363"/>
        <end position="384"/>
    </location>
</feature>
<feature type="transmembrane region" description="Helical" evidence="8">
    <location>
        <begin position="530"/>
        <end position="550"/>
    </location>
</feature>
<evidence type="ECO:0000256" key="3">
    <source>
        <dbReference type="ARBA" id="ARBA00022448"/>
    </source>
</evidence>
<proteinExistence type="inferred from homology"/>
<comment type="subcellular location">
    <subcellularLocation>
        <location evidence="1">Membrane</location>
        <topology evidence="1">Multi-pass membrane protein</topology>
    </subcellularLocation>
</comment>
<keyword evidence="4 8" id="KW-0812">Transmembrane</keyword>
<feature type="transmembrane region" description="Helical" evidence="8">
    <location>
        <begin position="94"/>
        <end position="111"/>
    </location>
</feature>
<dbReference type="GO" id="GO:0015141">
    <property type="term" value="F:succinate transmembrane transporter activity"/>
    <property type="evidence" value="ECO:0007669"/>
    <property type="project" value="UniProtKB-ARBA"/>
</dbReference>